<dbReference type="HAMAP" id="MF_00791">
    <property type="entry name" value="ApaG"/>
    <property type="match status" value="1"/>
</dbReference>
<dbReference type="AlphaFoldDB" id="A0A8B2NW20"/>
<dbReference type="RefSeq" id="WP_111341322.1">
    <property type="nucleotide sequence ID" value="NZ_JAIWKD010000001.1"/>
</dbReference>
<dbReference type="Pfam" id="PF04379">
    <property type="entry name" value="DUF525"/>
    <property type="match status" value="1"/>
</dbReference>
<organism evidence="4 5">
    <name type="scientific">Acuticoccus sediminis</name>
    <dbReference type="NCBI Taxonomy" id="2184697"/>
    <lineage>
        <taxon>Bacteria</taxon>
        <taxon>Pseudomonadati</taxon>
        <taxon>Pseudomonadota</taxon>
        <taxon>Alphaproteobacteria</taxon>
        <taxon>Hyphomicrobiales</taxon>
        <taxon>Amorphaceae</taxon>
        <taxon>Acuticoccus</taxon>
    </lineage>
</organism>
<dbReference type="GO" id="GO:0070987">
    <property type="term" value="P:error-free translesion synthesis"/>
    <property type="evidence" value="ECO:0007669"/>
    <property type="project" value="TreeGrafter"/>
</dbReference>
<accession>A0A8B2NW20</accession>
<dbReference type="PANTHER" id="PTHR14289">
    <property type="entry name" value="F-BOX ONLY PROTEIN 3"/>
    <property type="match status" value="1"/>
</dbReference>
<dbReference type="OrthoDB" id="9795226at2"/>
<reference evidence="4 5" key="1">
    <citation type="submission" date="2018-05" db="EMBL/GenBank/DDBJ databases">
        <title>Acuticoccus sediminis sp. nov., isolated from deep-sea sediment of Indian Ocean.</title>
        <authorList>
            <person name="Liu X."/>
            <person name="Lai Q."/>
            <person name="Du Y."/>
            <person name="Sun F."/>
            <person name="Zhang X."/>
            <person name="Wang S."/>
            <person name="Shao Z."/>
        </authorList>
    </citation>
    <scope>NUCLEOTIDE SEQUENCE [LARGE SCALE GENOMIC DNA]</scope>
    <source>
        <strain evidence="4 5">PTG4-2</strain>
    </source>
</reference>
<dbReference type="InterPro" id="IPR023065">
    <property type="entry name" value="Uncharacterised_ApaG"/>
</dbReference>
<comment type="caution">
    <text evidence="4">The sequence shown here is derived from an EMBL/GenBank/DDBJ whole genome shotgun (WGS) entry which is preliminary data.</text>
</comment>
<dbReference type="Proteomes" id="UP000249590">
    <property type="component" value="Unassembled WGS sequence"/>
</dbReference>
<proteinExistence type="inferred from homology"/>
<evidence type="ECO:0000313" key="4">
    <source>
        <dbReference type="EMBL" id="RAI03041.1"/>
    </source>
</evidence>
<dbReference type="SUPFAM" id="SSF110069">
    <property type="entry name" value="ApaG-like"/>
    <property type="match status" value="1"/>
</dbReference>
<protein>
    <recommendedName>
        <fullName evidence="1 2">Protein ApaG</fullName>
    </recommendedName>
</protein>
<evidence type="ECO:0000256" key="1">
    <source>
        <dbReference type="ARBA" id="ARBA00017693"/>
    </source>
</evidence>
<feature type="domain" description="ApaG" evidence="3">
    <location>
        <begin position="3"/>
        <end position="127"/>
    </location>
</feature>
<dbReference type="Gene3D" id="2.60.40.1470">
    <property type="entry name" value="ApaG domain"/>
    <property type="match status" value="1"/>
</dbReference>
<evidence type="ECO:0000259" key="3">
    <source>
        <dbReference type="PROSITE" id="PS51087"/>
    </source>
</evidence>
<evidence type="ECO:0000256" key="2">
    <source>
        <dbReference type="HAMAP-Rule" id="MF_00791"/>
    </source>
</evidence>
<dbReference type="PROSITE" id="PS51087">
    <property type="entry name" value="APAG"/>
    <property type="match status" value="1"/>
</dbReference>
<dbReference type="InterPro" id="IPR036767">
    <property type="entry name" value="ApaG_sf"/>
</dbReference>
<dbReference type="EMBL" id="QHHQ01000001">
    <property type="protein sequence ID" value="RAI03041.1"/>
    <property type="molecule type" value="Genomic_DNA"/>
</dbReference>
<dbReference type="NCBIfam" id="NF003967">
    <property type="entry name" value="PRK05461.1"/>
    <property type="match status" value="1"/>
</dbReference>
<keyword evidence="5" id="KW-1185">Reference proteome</keyword>
<dbReference type="PANTHER" id="PTHR14289:SF16">
    <property type="entry name" value="POLYMERASE DELTA-INTERACTING PROTEIN 2"/>
    <property type="match status" value="1"/>
</dbReference>
<evidence type="ECO:0000313" key="5">
    <source>
        <dbReference type="Proteomes" id="UP000249590"/>
    </source>
</evidence>
<gene>
    <name evidence="2" type="primary">apaG</name>
    <name evidence="4" type="ORF">DLJ53_00435</name>
</gene>
<dbReference type="InterPro" id="IPR007474">
    <property type="entry name" value="ApaG_domain"/>
</dbReference>
<name>A0A8B2NW20_9HYPH</name>
<sequence length="130" mass="14582">MYKATTAFIDVEVEPTYLPEHSAPEVHRYVWAYTVTIHNRGDDSVRLRRRHWTITNAKGEVQEVDGSGVVGEQPMLDPGDSFTYTSGCPLTTSSGFMVGHYEMERDDGSMLHVDIPAFSLDMPNARVSMN</sequence>